<dbReference type="InterPro" id="IPR024925">
    <property type="entry name" value="Malonyl_CoA-ACP_transAc"/>
</dbReference>
<dbReference type="SUPFAM" id="SSF52151">
    <property type="entry name" value="FabD/lysophospholipase-like"/>
    <property type="match status" value="1"/>
</dbReference>
<evidence type="ECO:0000256" key="4">
    <source>
        <dbReference type="PIRNR" id="PIRNR000446"/>
    </source>
</evidence>
<comment type="similarity">
    <text evidence="4">Belongs to the fabD family.</text>
</comment>
<dbReference type="InterPro" id="IPR016036">
    <property type="entry name" value="Malonyl_transacylase_ACP-bd"/>
</dbReference>
<protein>
    <recommendedName>
        <fullName evidence="4">Malonyl CoA-acyl carrier protein transacylase</fullName>
        <ecNumber evidence="4">2.3.1.39</ecNumber>
    </recommendedName>
</protein>
<organism evidence="6 7">
    <name type="scientific">Streptomyces peucetius</name>
    <dbReference type="NCBI Taxonomy" id="1950"/>
    <lineage>
        <taxon>Bacteria</taxon>
        <taxon>Bacillati</taxon>
        <taxon>Actinomycetota</taxon>
        <taxon>Actinomycetes</taxon>
        <taxon>Kitasatosporales</taxon>
        <taxon>Streptomycetaceae</taxon>
        <taxon>Streptomyces</taxon>
    </lineage>
</organism>
<dbReference type="Pfam" id="PF00698">
    <property type="entry name" value="Acyl_transf_1"/>
    <property type="match status" value="1"/>
</dbReference>
<evidence type="ECO:0000259" key="5">
    <source>
        <dbReference type="SMART" id="SM00827"/>
    </source>
</evidence>
<dbReference type="InterPro" id="IPR014043">
    <property type="entry name" value="Acyl_transferase_dom"/>
</dbReference>
<comment type="catalytic activity">
    <reaction evidence="3 4">
        <text>holo-[ACP] + malonyl-CoA = malonyl-[ACP] + CoA</text>
        <dbReference type="Rhea" id="RHEA:41792"/>
        <dbReference type="Rhea" id="RHEA-COMP:9623"/>
        <dbReference type="Rhea" id="RHEA-COMP:9685"/>
        <dbReference type="ChEBI" id="CHEBI:57287"/>
        <dbReference type="ChEBI" id="CHEBI:57384"/>
        <dbReference type="ChEBI" id="CHEBI:64479"/>
        <dbReference type="ChEBI" id="CHEBI:78449"/>
        <dbReference type="EC" id="2.3.1.39"/>
    </reaction>
</comment>
<dbReference type="InterPro" id="IPR016035">
    <property type="entry name" value="Acyl_Trfase/lysoPLipase"/>
</dbReference>
<dbReference type="PANTHER" id="PTHR42681">
    <property type="entry name" value="MALONYL-COA-ACYL CARRIER PROTEIN TRANSACYLASE, MITOCHONDRIAL"/>
    <property type="match status" value="1"/>
</dbReference>
<dbReference type="SMART" id="SM00827">
    <property type="entry name" value="PKS_AT"/>
    <property type="match status" value="1"/>
</dbReference>
<dbReference type="RefSeq" id="WP_264243176.1">
    <property type="nucleotide sequence ID" value="NZ_CP107567.1"/>
</dbReference>
<dbReference type="InterPro" id="IPR050858">
    <property type="entry name" value="Mal-CoA-ACP_Trans/PKS_FabD"/>
</dbReference>
<evidence type="ECO:0000256" key="2">
    <source>
        <dbReference type="ARBA" id="ARBA00023315"/>
    </source>
</evidence>
<keyword evidence="7" id="KW-1185">Reference proteome</keyword>
<evidence type="ECO:0000313" key="7">
    <source>
        <dbReference type="Proteomes" id="UP001163878"/>
    </source>
</evidence>
<dbReference type="Gene3D" id="3.40.366.10">
    <property type="entry name" value="Malonyl-Coenzyme A Acyl Carrier Protein, domain 2"/>
    <property type="match status" value="1"/>
</dbReference>
<dbReference type="InterPro" id="IPR001227">
    <property type="entry name" value="Ac_transferase_dom_sf"/>
</dbReference>
<reference evidence="6" key="1">
    <citation type="submission" date="2022-10" db="EMBL/GenBank/DDBJ databases">
        <title>Cytochrome P450 Catalyzes Benzene Ring Formation in the Biosynthesis of Trialkyl-Substituted Aromatic Polyketides.</title>
        <authorList>
            <person name="Zhao E."/>
            <person name="Ge H."/>
        </authorList>
    </citation>
    <scope>NUCLEOTIDE SEQUENCE</scope>
    <source>
        <strain evidence="6">NA0869</strain>
    </source>
</reference>
<dbReference type="Proteomes" id="UP001163878">
    <property type="component" value="Chromosome"/>
</dbReference>
<dbReference type="EMBL" id="CP107567">
    <property type="protein sequence ID" value="UYQ61947.1"/>
    <property type="molecule type" value="Genomic_DNA"/>
</dbReference>
<dbReference type="PIRSF" id="PIRSF000446">
    <property type="entry name" value="Mct"/>
    <property type="match status" value="1"/>
</dbReference>
<evidence type="ECO:0000256" key="3">
    <source>
        <dbReference type="ARBA" id="ARBA00048462"/>
    </source>
</evidence>
<sequence>MLVLVAPGQGAQTPGFLTPWLDLPGAADRIAAWSDAIGLDLAHYGTKADADEIRDTAVAQPLLVAAGLLSASALGEVAPGAVAGHSVGEITAAAFAGVVDDTAALKLVRARGLAMAEAAAVTETGMAAVLGGEADTVVAHLEKLGLTPANVNGAGQIVAAGTAEQLAALAEDKPEGVRRVMPLQVAGAFHTHHMAPAVAKLEEAAKALDASDPAVPYVSNKDGQIVADGADVISRLVGQVANPVRWDLCMETFKERGVTALIEVCPGGTLTGLAKRALPGVRTLALKTPDDLDAARTLVAELSAA</sequence>
<evidence type="ECO:0000313" key="6">
    <source>
        <dbReference type="EMBL" id="UYQ61947.1"/>
    </source>
</evidence>
<keyword evidence="1 4" id="KW-0808">Transferase</keyword>
<keyword evidence="2 4" id="KW-0012">Acyltransferase</keyword>
<gene>
    <name evidence="6" type="ORF">OGH68_10880</name>
</gene>
<dbReference type="PANTHER" id="PTHR42681:SF1">
    <property type="entry name" value="MALONYL-COA-ACYL CARRIER PROTEIN TRANSACYLASE, MITOCHONDRIAL"/>
    <property type="match status" value="1"/>
</dbReference>
<accession>A0ABY6I4P2</accession>
<feature type="domain" description="Malonyl-CoA:ACP transacylase (MAT)" evidence="5">
    <location>
        <begin position="5"/>
        <end position="302"/>
    </location>
</feature>
<evidence type="ECO:0000256" key="1">
    <source>
        <dbReference type="ARBA" id="ARBA00022679"/>
    </source>
</evidence>
<dbReference type="SUPFAM" id="SSF55048">
    <property type="entry name" value="Probable ACP-binding domain of malonyl-CoA ACP transacylase"/>
    <property type="match status" value="1"/>
</dbReference>
<dbReference type="Gene3D" id="3.30.70.250">
    <property type="entry name" value="Malonyl-CoA ACP transacylase, ACP-binding"/>
    <property type="match status" value="1"/>
</dbReference>
<dbReference type="EC" id="2.3.1.39" evidence="4"/>
<name>A0ABY6I4P2_STRPE</name>
<proteinExistence type="inferred from homology"/>